<sequence>MLLPLLYPYIKFSIGTLYPVYKTWKALKRKDETTRRRWMKYWVSFGLFQLAEFISDITLIFIMPFYYEIKLALLLWLVHGTKLVYDSIVNRELTKREKAIDKWLTRINKYRDEIIALCWFEVSRCSVRIIAALMSGGMSVLTKSQQSEYDENSCNESSPSIMHVNNNNNDINYRRSKRLVKIEELHATEGSDSDQPAMDTDDNEHEHSETMSSTATVQYAIID</sequence>
<keyword evidence="1" id="KW-0472">Membrane</keyword>
<feature type="region of interest" description="Disordered" evidence="2">
    <location>
        <begin position="186"/>
        <end position="217"/>
    </location>
</feature>
<reference evidence="3" key="1">
    <citation type="submission" date="2018-10" db="EMBL/GenBank/DDBJ databases">
        <title>Transcriptome assembly of Aceria tosichella (Wheat curl mite) Type 2.</title>
        <authorList>
            <person name="Scully E.D."/>
            <person name="Geib S.M."/>
            <person name="Palmer N.A."/>
            <person name="Gupta A.K."/>
            <person name="Sarath G."/>
            <person name="Tatineni S."/>
        </authorList>
    </citation>
    <scope>NUCLEOTIDE SEQUENCE</scope>
    <source>
        <strain evidence="3">LincolnNE</strain>
    </source>
</reference>
<dbReference type="PANTHER" id="PTHR12300:SF117">
    <property type="entry name" value="LP05237P-RELATED"/>
    <property type="match status" value="1"/>
</dbReference>
<dbReference type="AlphaFoldDB" id="A0A6G1SCW2"/>
<dbReference type="Pfam" id="PF03134">
    <property type="entry name" value="TB2_DP1_HVA22"/>
    <property type="match status" value="1"/>
</dbReference>
<dbReference type="EMBL" id="GGYP01003021">
    <property type="protein sequence ID" value="MDE47792.1"/>
    <property type="molecule type" value="Transcribed_RNA"/>
</dbReference>
<evidence type="ECO:0000256" key="2">
    <source>
        <dbReference type="SAM" id="MobiDB-lite"/>
    </source>
</evidence>
<keyword evidence="1" id="KW-0812">Transmembrane</keyword>
<feature type="transmembrane region" description="Helical" evidence="1">
    <location>
        <begin position="41"/>
        <end position="63"/>
    </location>
</feature>
<evidence type="ECO:0000313" key="3">
    <source>
        <dbReference type="EMBL" id="MDE47792.1"/>
    </source>
</evidence>
<proteinExistence type="inferred from homology"/>
<feature type="transmembrane region" description="Helical" evidence="1">
    <location>
        <begin position="6"/>
        <end position="21"/>
    </location>
</feature>
<keyword evidence="3" id="KW-0675">Receptor</keyword>
<dbReference type="InterPro" id="IPR004345">
    <property type="entry name" value="TB2_DP1_HVA22"/>
</dbReference>
<comment type="subcellular location">
    <subcellularLocation>
        <location evidence="1">Membrane</location>
        <topology evidence="1">Multi-pass membrane protein</topology>
    </subcellularLocation>
</comment>
<keyword evidence="1" id="KW-1133">Transmembrane helix</keyword>
<accession>A0A6G1SCW2</accession>
<organism evidence="3">
    <name type="scientific">Aceria tosichella</name>
    <name type="common">wheat curl mite</name>
    <dbReference type="NCBI Taxonomy" id="561515"/>
    <lineage>
        <taxon>Eukaryota</taxon>
        <taxon>Metazoa</taxon>
        <taxon>Ecdysozoa</taxon>
        <taxon>Arthropoda</taxon>
        <taxon>Chelicerata</taxon>
        <taxon>Arachnida</taxon>
        <taxon>Acari</taxon>
        <taxon>Acariformes</taxon>
        <taxon>Trombidiformes</taxon>
        <taxon>Prostigmata</taxon>
        <taxon>Eupodina</taxon>
        <taxon>Eriophyoidea</taxon>
        <taxon>Eriophyidae</taxon>
        <taxon>Eriophyinae</taxon>
        <taxon>Aceriini</taxon>
        <taxon>Aceria</taxon>
    </lineage>
</organism>
<comment type="similarity">
    <text evidence="1">Belongs to the DP1 family.</text>
</comment>
<dbReference type="GO" id="GO:0016020">
    <property type="term" value="C:membrane"/>
    <property type="evidence" value="ECO:0007669"/>
    <property type="project" value="UniProtKB-SubCell"/>
</dbReference>
<gene>
    <name evidence="3" type="primary">reep2</name>
    <name evidence="3" type="ORF">g.19542</name>
</gene>
<name>A0A6G1SCW2_9ACAR</name>
<evidence type="ECO:0000256" key="1">
    <source>
        <dbReference type="RuleBase" id="RU362006"/>
    </source>
</evidence>
<protein>
    <recommendedName>
        <fullName evidence="1">Receptor expression-enhancing protein</fullName>
    </recommendedName>
</protein>
<dbReference type="PANTHER" id="PTHR12300">
    <property type="entry name" value="HVA22-LIKE PROTEINS"/>
    <property type="match status" value="1"/>
</dbReference>